<feature type="domain" description="Ribosomal protein L9" evidence="9">
    <location>
        <begin position="70"/>
        <end position="97"/>
    </location>
</feature>
<keyword evidence="4" id="KW-0689">Ribosomal protein</keyword>
<reference evidence="10 11" key="1">
    <citation type="journal article" date="2024" name="Nat. Commun.">
        <title>Phylogenomics reveals the evolutionary origins of lichenization in chlorophyte algae.</title>
        <authorList>
            <person name="Puginier C."/>
            <person name="Libourel C."/>
            <person name="Otte J."/>
            <person name="Skaloud P."/>
            <person name="Haon M."/>
            <person name="Grisel S."/>
            <person name="Petersen M."/>
            <person name="Berrin J.G."/>
            <person name="Delaux P.M."/>
            <person name="Dal Grande F."/>
            <person name="Keller J."/>
        </authorList>
    </citation>
    <scope>NUCLEOTIDE SEQUENCE [LARGE SCALE GENOMIC DNA]</scope>
    <source>
        <strain evidence="10 11">SAG 2145</strain>
    </source>
</reference>
<dbReference type="InterPro" id="IPR020594">
    <property type="entry name" value="Ribosomal_bL9_bac/chp"/>
</dbReference>
<evidence type="ECO:0000313" key="10">
    <source>
        <dbReference type="EMBL" id="KAK9840034.1"/>
    </source>
</evidence>
<evidence type="ECO:0000256" key="8">
    <source>
        <dbReference type="ARBA" id="ARBA00035427"/>
    </source>
</evidence>
<keyword evidence="5" id="KW-0687">Ribonucleoprotein</keyword>
<evidence type="ECO:0000313" key="11">
    <source>
        <dbReference type="Proteomes" id="UP001438707"/>
    </source>
</evidence>
<dbReference type="GO" id="GO:0006412">
    <property type="term" value="P:translation"/>
    <property type="evidence" value="ECO:0007669"/>
    <property type="project" value="InterPro"/>
</dbReference>
<dbReference type="SUPFAM" id="SSF55653">
    <property type="entry name" value="Ribosomal protein L9 C-domain"/>
    <property type="match status" value="1"/>
</dbReference>
<sequence length="178" mass="19419">MTTSLGLFTGLRPSEVSARHGCSCGLLLRRTPCSWARGQLQVAAGNKPTGQRKTKHFQQVVLKETLPGIGVEGELTRVTTGYFRNYLAPFGKAQRATEGVLASIQRDIDSRQRTADQERAKARAMATALATINKFIIKKKTGENGRIFGSVTEKEIVAAIAQQTGRELDSRQAGRKFG</sequence>
<dbReference type="InterPro" id="IPR020070">
    <property type="entry name" value="Ribosomal_bL9_N"/>
</dbReference>
<evidence type="ECO:0000256" key="6">
    <source>
        <dbReference type="ARBA" id="ARBA00031047"/>
    </source>
</evidence>
<comment type="caution">
    <text evidence="10">The sequence shown here is derived from an EMBL/GenBank/DDBJ whole genome shotgun (WGS) entry which is preliminary data.</text>
</comment>
<dbReference type="InterPro" id="IPR020069">
    <property type="entry name" value="Ribosomal_bL9_C"/>
</dbReference>
<dbReference type="Gene3D" id="3.40.5.10">
    <property type="entry name" value="Ribosomal protein L9, N-terminal domain"/>
    <property type="match status" value="1"/>
</dbReference>
<proteinExistence type="inferred from homology"/>
<keyword evidence="11" id="KW-1185">Reference proteome</keyword>
<dbReference type="InterPro" id="IPR036791">
    <property type="entry name" value="Ribosomal_bL9_C_sf"/>
</dbReference>
<dbReference type="Proteomes" id="UP001438707">
    <property type="component" value="Unassembled WGS sequence"/>
</dbReference>
<dbReference type="InterPro" id="IPR036935">
    <property type="entry name" value="Ribosomal_bL9_N_sf"/>
</dbReference>
<dbReference type="GO" id="GO:1990904">
    <property type="term" value="C:ribonucleoprotein complex"/>
    <property type="evidence" value="ECO:0007669"/>
    <property type="project" value="UniProtKB-KW"/>
</dbReference>
<dbReference type="Gene3D" id="3.10.430.100">
    <property type="entry name" value="Ribosomal protein L9, C-terminal domain"/>
    <property type="match status" value="1"/>
</dbReference>
<dbReference type="GO" id="GO:0019843">
    <property type="term" value="F:rRNA binding"/>
    <property type="evidence" value="ECO:0007669"/>
    <property type="project" value="UniProtKB-KW"/>
</dbReference>
<dbReference type="PANTHER" id="PTHR21368">
    <property type="entry name" value="50S RIBOSOMAL PROTEIN L9"/>
    <property type="match status" value="1"/>
</dbReference>
<dbReference type="EMBL" id="JALJOS010000004">
    <property type="protein sequence ID" value="KAK9840034.1"/>
    <property type="molecule type" value="Genomic_DNA"/>
</dbReference>
<evidence type="ECO:0000256" key="3">
    <source>
        <dbReference type="ARBA" id="ARBA00022884"/>
    </source>
</evidence>
<gene>
    <name evidence="10" type="ORF">WJX74_002370</name>
</gene>
<dbReference type="NCBIfam" id="TIGR00158">
    <property type="entry name" value="L9"/>
    <property type="match status" value="1"/>
</dbReference>
<evidence type="ECO:0000256" key="4">
    <source>
        <dbReference type="ARBA" id="ARBA00022980"/>
    </source>
</evidence>
<evidence type="ECO:0000259" key="9">
    <source>
        <dbReference type="PROSITE" id="PS00651"/>
    </source>
</evidence>
<dbReference type="Pfam" id="PF01281">
    <property type="entry name" value="Ribosomal_L9_N"/>
    <property type="match status" value="1"/>
</dbReference>
<dbReference type="InterPro" id="IPR009027">
    <property type="entry name" value="Ribosomal_bL9/RNase_H1_N"/>
</dbReference>
<dbReference type="SUPFAM" id="SSF55658">
    <property type="entry name" value="L9 N-domain-like"/>
    <property type="match status" value="1"/>
</dbReference>
<name>A0AAW1S1V1_9CHLO</name>
<dbReference type="GO" id="GO:0005840">
    <property type="term" value="C:ribosome"/>
    <property type="evidence" value="ECO:0007669"/>
    <property type="project" value="UniProtKB-KW"/>
</dbReference>
<dbReference type="Pfam" id="PF03948">
    <property type="entry name" value="Ribosomal_L9_C"/>
    <property type="match status" value="1"/>
</dbReference>
<evidence type="ECO:0000256" key="7">
    <source>
        <dbReference type="ARBA" id="ARBA00035193"/>
    </source>
</evidence>
<accession>A0AAW1S1V1</accession>
<organism evidence="10 11">
    <name type="scientific">Apatococcus lobatus</name>
    <dbReference type="NCBI Taxonomy" id="904363"/>
    <lineage>
        <taxon>Eukaryota</taxon>
        <taxon>Viridiplantae</taxon>
        <taxon>Chlorophyta</taxon>
        <taxon>core chlorophytes</taxon>
        <taxon>Trebouxiophyceae</taxon>
        <taxon>Chlorellales</taxon>
        <taxon>Chlorellaceae</taxon>
        <taxon>Apatococcus</taxon>
    </lineage>
</organism>
<dbReference type="PROSITE" id="PS00651">
    <property type="entry name" value="RIBOSOMAL_L9"/>
    <property type="match status" value="1"/>
</dbReference>
<evidence type="ECO:0000256" key="5">
    <source>
        <dbReference type="ARBA" id="ARBA00023274"/>
    </source>
</evidence>
<protein>
    <recommendedName>
        <fullName evidence="7">Large ribosomal subunit protein bL9c</fullName>
    </recommendedName>
    <alternativeName>
        <fullName evidence="8">50S ribosomal protein L9, chloroplastic</fullName>
    </alternativeName>
    <alternativeName>
        <fullName evidence="6">CL9</fullName>
    </alternativeName>
</protein>
<keyword evidence="2" id="KW-0699">rRNA-binding</keyword>
<dbReference type="AlphaFoldDB" id="A0AAW1S1V1"/>
<evidence type="ECO:0000256" key="2">
    <source>
        <dbReference type="ARBA" id="ARBA00022730"/>
    </source>
</evidence>
<dbReference type="GO" id="GO:0003735">
    <property type="term" value="F:structural constituent of ribosome"/>
    <property type="evidence" value="ECO:0007669"/>
    <property type="project" value="InterPro"/>
</dbReference>
<comment type="similarity">
    <text evidence="1">Belongs to the bacterial ribosomal protein bL9 family.</text>
</comment>
<keyword evidence="3" id="KW-0694">RNA-binding</keyword>
<evidence type="ECO:0000256" key="1">
    <source>
        <dbReference type="ARBA" id="ARBA00010605"/>
    </source>
</evidence>
<dbReference type="InterPro" id="IPR000244">
    <property type="entry name" value="Ribosomal_bL9"/>
</dbReference>